<dbReference type="InterPro" id="IPR036864">
    <property type="entry name" value="Zn2-C6_fun-type_DNA-bd_sf"/>
</dbReference>
<dbReference type="EMBL" id="AMGX01000016">
    <property type="protein sequence ID" value="EXJ67422.1"/>
    <property type="molecule type" value="Genomic_DNA"/>
</dbReference>
<dbReference type="SMART" id="SM00355">
    <property type="entry name" value="ZnF_C2H2"/>
    <property type="match status" value="3"/>
</dbReference>
<keyword evidence="5" id="KW-0863">Zinc-finger</keyword>
<evidence type="ECO:0000256" key="5">
    <source>
        <dbReference type="PROSITE-ProRule" id="PRU00042"/>
    </source>
</evidence>
<feature type="compositionally biased region" description="Basic and acidic residues" evidence="6">
    <location>
        <begin position="754"/>
        <end position="782"/>
    </location>
</feature>
<evidence type="ECO:0000259" key="8">
    <source>
        <dbReference type="PROSITE" id="PS50157"/>
    </source>
</evidence>
<comment type="caution">
    <text evidence="9">The sequence shown here is derived from an EMBL/GenBank/DDBJ whole genome shotgun (WGS) entry which is preliminary data.</text>
</comment>
<feature type="compositionally biased region" description="Basic and acidic residues" evidence="6">
    <location>
        <begin position="585"/>
        <end position="597"/>
    </location>
</feature>
<dbReference type="HOGENOM" id="CLU_333443_0_0_1"/>
<dbReference type="Proteomes" id="UP000019471">
    <property type="component" value="Unassembled WGS sequence"/>
</dbReference>
<keyword evidence="3" id="KW-0804">Transcription</keyword>
<evidence type="ECO:0000256" key="4">
    <source>
        <dbReference type="ARBA" id="ARBA00023242"/>
    </source>
</evidence>
<evidence type="ECO:0000256" key="6">
    <source>
        <dbReference type="SAM" id="MobiDB-lite"/>
    </source>
</evidence>
<dbReference type="InterPro" id="IPR001138">
    <property type="entry name" value="Zn2Cys6_DnaBD"/>
</dbReference>
<keyword evidence="10" id="KW-1185">Reference proteome</keyword>
<dbReference type="GeneID" id="19194131"/>
<dbReference type="PROSITE" id="PS50048">
    <property type="entry name" value="ZN2_CY6_FUNGAL_2"/>
    <property type="match status" value="1"/>
</dbReference>
<dbReference type="RefSeq" id="XP_007748204.1">
    <property type="nucleotide sequence ID" value="XM_007750014.1"/>
</dbReference>
<dbReference type="PROSITE" id="PS50157">
    <property type="entry name" value="ZINC_FINGER_C2H2_2"/>
    <property type="match status" value="1"/>
</dbReference>
<keyword evidence="1" id="KW-0805">Transcription regulation</keyword>
<evidence type="ECO:0000256" key="1">
    <source>
        <dbReference type="ARBA" id="ARBA00023015"/>
    </source>
</evidence>
<dbReference type="SUPFAM" id="SSF57701">
    <property type="entry name" value="Zn2/Cys6 DNA-binding domain"/>
    <property type="match status" value="1"/>
</dbReference>
<feature type="region of interest" description="Disordered" evidence="6">
    <location>
        <begin position="717"/>
        <end position="738"/>
    </location>
</feature>
<organism evidence="9 10">
    <name type="scientific">Cladophialophora psammophila CBS 110553</name>
    <dbReference type="NCBI Taxonomy" id="1182543"/>
    <lineage>
        <taxon>Eukaryota</taxon>
        <taxon>Fungi</taxon>
        <taxon>Dikarya</taxon>
        <taxon>Ascomycota</taxon>
        <taxon>Pezizomycotina</taxon>
        <taxon>Eurotiomycetes</taxon>
        <taxon>Chaetothyriomycetidae</taxon>
        <taxon>Chaetothyriales</taxon>
        <taxon>Herpotrichiellaceae</taxon>
        <taxon>Cladophialophora</taxon>
    </lineage>
</organism>
<feature type="compositionally biased region" description="Acidic residues" evidence="6">
    <location>
        <begin position="182"/>
        <end position="195"/>
    </location>
</feature>
<sequence length="857" mass="95827">MAMMKKGYRGHKHSPRDDIWIVKWVQDYDGVVTAAASESACHNFASETGLISDLHDECLRLIKELRTAWQNSQDNIDLKSQERAEVGYCYGKLYLWGDILQGGKLEASLEIVPALRQTILGTLVKIGHALLLAFRNRYKLSDTTSSEHSQLSASNLQVLIEKASHVLTAEDSDLSTLQEPGATDEESSNDESASDGEDKSPSPRTKPWTTALLRVLRFRTKLLMDLLPTIQQILTTTERGQRPDKTRPSSKFHASEAARQWVRQVFDRFQDADESLAERLGEANAQRYDELRPDKDQSDSAVVLHEGVDQAKSLFRPATTIRDSGLGTSIITPAEMPASVASQSSFLPSIADGTSRRVPKTPDAVALGIPFQCEICTRTLSTIKDRTQWKIHVFTDIKPYVCTFNDCKDQLTVFPTRKLWAEHEFRNHRCRISFECYICSQHLDTEEMLFNHLRNEHSLTESRPGQLEAIIVRAKNVQARPIEGERCPLCRRADWQTQRAFVKHLGKHLEDIALLALPLGDDSENETEGDDPYDKTSRGSSTKARGSKKAMSPSLASDLVNEPSLQKDPTKSEERLQTSGSTMEGRFHYPSDLRQDHPGAASPPTSTTPITPPPQPEQPAREKRFWHAETVNRSFAKAAEIRDVSQAQIEAKLTEVITEATHHGELDTTNWSACNHHAACRRCYRTKAKCDFFRPCTHCNILGILCDDFEDITESFVTESSDEESDAENSGSETFEIAMDDEKKHTFEEDEISRENAHDGGEHAAENNKGAKDEDEEMHNAEAARPPTEFHSNIIQPSAGPPLSPSSDPLLRSSSHGNPSILLRSDSGVPTTVADPDEQELWCLQVISNEDHIAKDL</sequence>
<dbReference type="PROSITE" id="PS00028">
    <property type="entry name" value="ZINC_FINGER_C2H2_1"/>
    <property type="match status" value="1"/>
</dbReference>
<dbReference type="InterPro" id="IPR013087">
    <property type="entry name" value="Znf_C2H2_type"/>
</dbReference>
<dbReference type="GO" id="GO:0000981">
    <property type="term" value="F:DNA-binding transcription factor activity, RNA polymerase II-specific"/>
    <property type="evidence" value="ECO:0007669"/>
    <property type="project" value="InterPro"/>
</dbReference>
<accession>W9WH25</accession>
<feature type="compositionally biased region" description="Low complexity" evidence="6">
    <location>
        <begin position="805"/>
        <end position="815"/>
    </location>
</feature>
<dbReference type="GO" id="GO:0008270">
    <property type="term" value="F:zinc ion binding"/>
    <property type="evidence" value="ECO:0007669"/>
    <property type="project" value="UniProtKB-KW"/>
</dbReference>
<dbReference type="Pfam" id="PF00172">
    <property type="entry name" value="Zn_clus"/>
    <property type="match status" value="1"/>
</dbReference>
<dbReference type="PANTHER" id="PTHR35391">
    <property type="entry name" value="C2H2-TYPE DOMAIN-CONTAINING PROTEIN-RELATED"/>
    <property type="match status" value="1"/>
</dbReference>
<proteinExistence type="predicted"/>
<name>W9WH25_9EURO</name>
<protein>
    <recommendedName>
        <fullName evidence="11">C2H2-type domain-containing protein</fullName>
    </recommendedName>
</protein>
<feature type="compositionally biased region" description="Acidic residues" evidence="6">
    <location>
        <begin position="521"/>
        <end position="531"/>
    </location>
</feature>
<feature type="region of interest" description="Disordered" evidence="6">
    <location>
        <begin position="521"/>
        <end position="623"/>
    </location>
</feature>
<dbReference type="OrthoDB" id="6133115at2759"/>
<keyword evidence="5" id="KW-0862">Zinc</keyword>
<dbReference type="PANTHER" id="PTHR35391:SF7">
    <property type="entry name" value="C2H2-TYPE DOMAIN-CONTAINING PROTEIN"/>
    <property type="match status" value="1"/>
</dbReference>
<dbReference type="GO" id="GO:0003677">
    <property type="term" value="F:DNA binding"/>
    <property type="evidence" value="ECO:0007669"/>
    <property type="project" value="UniProtKB-KW"/>
</dbReference>
<gene>
    <name evidence="9" type="ORF">A1O5_09435</name>
</gene>
<keyword evidence="5" id="KW-0479">Metal-binding</keyword>
<keyword evidence="2" id="KW-0238">DNA-binding</keyword>
<dbReference type="Pfam" id="PF26082">
    <property type="entry name" value="zf-C2H2_AcuF"/>
    <property type="match status" value="1"/>
</dbReference>
<evidence type="ECO:0000313" key="9">
    <source>
        <dbReference type="EMBL" id="EXJ67422.1"/>
    </source>
</evidence>
<feature type="region of interest" description="Disordered" evidence="6">
    <location>
        <begin position="754"/>
        <end position="834"/>
    </location>
</feature>
<feature type="domain" description="C2H2-type" evidence="8">
    <location>
        <begin position="434"/>
        <end position="462"/>
    </location>
</feature>
<dbReference type="AlphaFoldDB" id="W9WH25"/>
<dbReference type="InterPro" id="IPR058925">
    <property type="entry name" value="zf-C2H2_AcuF"/>
</dbReference>
<evidence type="ECO:0000256" key="3">
    <source>
        <dbReference type="ARBA" id="ARBA00023163"/>
    </source>
</evidence>
<evidence type="ECO:0000259" key="7">
    <source>
        <dbReference type="PROSITE" id="PS50048"/>
    </source>
</evidence>
<dbReference type="eggNOG" id="ENOG502SUJA">
    <property type="taxonomic scope" value="Eukaryota"/>
</dbReference>
<evidence type="ECO:0008006" key="11">
    <source>
        <dbReference type="Google" id="ProtNLM"/>
    </source>
</evidence>
<evidence type="ECO:0000313" key="10">
    <source>
        <dbReference type="Proteomes" id="UP000019471"/>
    </source>
</evidence>
<evidence type="ECO:0000256" key="2">
    <source>
        <dbReference type="ARBA" id="ARBA00023125"/>
    </source>
</evidence>
<feature type="domain" description="Zn(2)-C6 fungal-type" evidence="7">
    <location>
        <begin position="679"/>
        <end position="706"/>
    </location>
</feature>
<dbReference type="STRING" id="1182543.W9WH25"/>
<keyword evidence="4" id="KW-0539">Nucleus</keyword>
<reference evidence="9 10" key="1">
    <citation type="submission" date="2013-03" db="EMBL/GenBank/DDBJ databases">
        <title>The Genome Sequence of Cladophialophora psammophila CBS 110553.</title>
        <authorList>
            <consortium name="The Broad Institute Genomics Platform"/>
            <person name="Cuomo C."/>
            <person name="de Hoog S."/>
            <person name="Gorbushina A."/>
            <person name="Walker B."/>
            <person name="Young S.K."/>
            <person name="Zeng Q."/>
            <person name="Gargeya S."/>
            <person name="Fitzgerald M."/>
            <person name="Haas B."/>
            <person name="Abouelleil A."/>
            <person name="Allen A.W."/>
            <person name="Alvarado L."/>
            <person name="Arachchi H.M."/>
            <person name="Berlin A.M."/>
            <person name="Chapman S.B."/>
            <person name="Gainer-Dewar J."/>
            <person name="Goldberg J."/>
            <person name="Griggs A."/>
            <person name="Gujja S."/>
            <person name="Hansen M."/>
            <person name="Howarth C."/>
            <person name="Imamovic A."/>
            <person name="Ireland A."/>
            <person name="Larimer J."/>
            <person name="McCowan C."/>
            <person name="Murphy C."/>
            <person name="Pearson M."/>
            <person name="Poon T.W."/>
            <person name="Priest M."/>
            <person name="Roberts A."/>
            <person name="Saif S."/>
            <person name="Shea T."/>
            <person name="Sisk P."/>
            <person name="Sykes S."/>
            <person name="Wortman J."/>
            <person name="Nusbaum C."/>
            <person name="Birren B."/>
        </authorList>
    </citation>
    <scope>NUCLEOTIDE SEQUENCE [LARGE SCALE GENOMIC DNA]</scope>
    <source>
        <strain evidence="9 10">CBS 110553</strain>
    </source>
</reference>
<feature type="region of interest" description="Disordered" evidence="6">
    <location>
        <begin position="171"/>
        <end position="206"/>
    </location>
</feature>